<gene>
    <name evidence="1" type="ORF">K457DRAFT_135695</name>
</gene>
<dbReference type="InterPro" id="IPR032675">
    <property type="entry name" value="LRR_dom_sf"/>
</dbReference>
<dbReference type="Proteomes" id="UP000078512">
    <property type="component" value="Unassembled WGS sequence"/>
</dbReference>
<reference evidence="1 2" key="1">
    <citation type="submission" date="2016-05" db="EMBL/GenBank/DDBJ databases">
        <title>Genome sequencing reveals origins of a unique bacterial endosymbiosis in the earliest lineages of terrestrial Fungi.</title>
        <authorList>
            <consortium name="DOE Joint Genome Institute"/>
            <person name="Uehling J."/>
            <person name="Gryganskyi A."/>
            <person name="Hameed K."/>
            <person name="Tschaplinski T."/>
            <person name="Misztal P."/>
            <person name="Wu S."/>
            <person name="Desiro A."/>
            <person name="Vande Pol N."/>
            <person name="Du Z.-Y."/>
            <person name="Zienkiewicz A."/>
            <person name="Zienkiewicz K."/>
            <person name="Morin E."/>
            <person name="Tisserant E."/>
            <person name="Splivallo R."/>
            <person name="Hainaut M."/>
            <person name="Henrissat B."/>
            <person name="Ohm R."/>
            <person name="Kuo A."/>
            <person name="Yan J."/>
            <person name="Lipzen A."/>
            <person name="Nolan M."/>
            <person name="Labutti K."/>
            <person name="Barry K."/>
            <person name="Goldstein A."/>
            <person name="Labbe J."/>
            <person name="Schadt C."/>
            <person name="Tuskan G."/>
            <person name="Grigoriev I."/>
            <person name="Martin F."/>
            <person name="Vilgalys R."/>
            <person name="Bonito G."/>
        </authorList>
    </citation>
    <scope>NUCLEOTIDE SEQUENCE [LARGE SCALE GENOMIC DNA]</scope>
    <source>
        <strain evidence="1 2">AG-77</strain>
    </source>
</reference>
<dbReference type="Gene3D" id="3.80.10.10">
    <property type="entry name" value="Ribonuclease Inhibitor"/>
    <property type="match status" value="1"/>
</dbReference>
<proteinExistence type="predicted"/>
<dbReference type="SUPFAM" id="SSF52047">
    <property type="entry name" value="RNI-like"/>
    <property type="match status" value="1"/>
</dbReference>
<name>A0A197K2R5_9FUNG</name>
<dbReference type="EMBL" id="KV442027">
    <property type="protein sequence ID" value="OAQ31937.1"/>
    <property type="molecule type" value="Genomic_DNA"/>
</dbReference>
<organism evidence="1 2">
    <name type="scientific">Linnemannia elongata AG-77</name>
    <dbReference type="NCBI Taxonomy" id="1314771"/>
    <lineage>
        <taxon>Eukaryota</taxon>
        <taxon>Fungi</taxon>
        <taxon>Fungi incertae sedis</taxon>
        <taxon>Mucoromycota</taxon>
        <taxon>Mortierellomycotina</taxon>
        <taxon>Mortierellomycetes</taxon>
        <taxon>Mortierellales</taxon>
        <taxon>Mortierellaceae</taxon>
        <taxon>Linnemannia</taxon>
    </lineage>
</organism>
<dbReference type="OrthoDB" id="2389248at2759"/>
<accession>A0A197K2R5</accession>
<keyword evidence="2" id="KW-1185">Reference proteome</keyword>
<protein>
    <recommendedName>
        <fullName evidence="3">F-box domain-containing protein</fullName>
    </recommendedName>
</protein>
<evidence type="ECO:0000313" key="1">
    <source>
        <dbReference type="EMBL" id="OAQ31937.1"/>
    </source>
</evidence>
<sequence>MCPILPPEIQIIVAQNLRHQDLSRAVLLNKAWYSSCNPQLYHTVRLSTPFQRQRFLSLSVSKDVIIRHVPHIKYLMTRYLEILPLLMRLDNTPGLSLVGLEILALRTRRSLTSEEDDLLLAFLKRNPQLLHLNIRRVSENAGAYLSTIAKYLQNLRTLSMFDVLGLNPPLVLRDTAVRFLNACSADLEQLVVAWEILSYDEVAIDQNDVDDDDEAQDSLKSKTHPALRFLSARVNSNSVLASFVEGCPRLEAVIHPEFQNRQVNTLFQHSSLLHLALQKITGVRYMELSVPAAISNNSTIASLISTINNSRDGVQQKWRTIGIEGSAYGGGPDETIKAIVNNCAHGLVHLHIPQGWQLMSRDLHSILCTATDLRVFNVVHLPRISAAYVISSPWSCRWLTKLSVQITNIPRPDILIDRKGCIRSRGERAAEGTMEASRAMQRKVYRQLGALTCLEFLALGLDSANGTREELVDDIDGTIYDPEFQLNCLEMSLASGLDLLGGLSRLRYLRVVGMEHRIGVPELQWMMVHFPRLERLKGIDPEVCYLPLILRPTREYQPEPGVRQWLSSQATSWVS</sequence>
<evidence type="ECO:0000313" key="2">
    <source>
        <dbReference type="Proteomes" id="UP000078512"/>
    </source>
</evidence>
<evidence type="ECO:0008006" key="3">
    <source>
        <dbReference type="Google" id="ProtNLM"/>
    </source>
</evidence>
<dbReference type="AlphaFoldDB" id="A0A197K2R5"/>